<keyword evidence="3" id="KW-1185">Reference proteome</keyword>
<dbReference type="Gramene" id="EOY22683">
    <property type="protein sequence ID" value="EOY22683"/>
    <property type="gene ID" value="TCM_014784"/>
</dbReference>
<dbReference type="InParanoid" id="A0A061G025"/>
<sequence length="78" mass="8696">MNGGNAFFFPVLSIYVAWASSCLQVINLFKNRVRRLSQGKVRESLPLNSDDADPKIPNAITYKRGILVQNRKSVVICG</sequence>
<reference evidence="2 3" key="1">
    <citation type="journal article" date="2013" name="Genome Biol.">
        <title>The genome sequence of the most widely cultivated cacao type and its use to identify candidate genes regulating pod color.</title>
        <authorList>
            <person name="Motamayor J.C."/>
            <person name="Mockaitis K."/>
            <person name="Schmutz J."/>
            <person name="Haiminen N."/>
            <person name="Iii D.L."/>
            <person name="Cornejo O."/>
            <person name="Findley S.D."/>
            <person name="Zheng P."/>
            <person name="Utro F."/>
            <person name="Royaert S."/>
            <person name="Saski C."/>
            <person name="Jenkins J."/>
            <person name="Podicheti R."/>
            <person name="Zhao M."/>
            <person name="Scheffler B.E."/>
            <person name="Stack J.C."/>
            <person name="Feltus F.A."/>
            <person name="Mustiga G.M."/>
            <person name="Amores F."/>
            <person name="Phillips W."/>
            <person name="Marelli J.P."/>
            <person name="May G.D."/>
            <person name="Shapiro H."/>
            <person name="Ma J."/>
            <person name="Bustamante C.D."/>
            <person name="Schnell R.J."/>
            <person name="Main D."/>
            <person name="Gilbert D."/>
            <person name="Parida L."/>
            <person name="Kuhn D.N."/>
        </authorList>
    </citation>
    <scope>NUCLEOTIDE SEQUENCE [LARGE SCALE GENOMIC DNA]</scope>
    <source>
        <strain evidence="3">cv. Matina 1-6</strain>
    </source>
</reference>
<keyword evidence="1" id="KW-0812">Transmembrane</keyword>
<proteinExistence type="predicted"/>
<evidence type="ECO:0000313" key="2">
    <source>
        <dbReference type="EMBL" id="EOY22683.1"/>
    </source>
</evidence>
<dbReference type="AlphaFoldDB" id="A0A061G025"/>
<feature type="transmembrane region" description="Helical" evidence="1">
    <location>
        <begin position="6"/>
        <end position="29"/>
    </location>
</feature>
<accession>A0A061G025</accession>
<evidence type="ECO:0000256" key="1">
    <source>
        <dbReference type="SAM" id="Phobius"/>
    </source>
</evidence>
<dbReference type="EMBL" id="CM001881">
    <property type="protein sequence ID" value="EOY22683.1"/>
    <property type="molecule type" value="Genomic_DNA"/>
</dbReference>
<gene>
    <name evidence="2" type="ORF">TCM_014784</name>
</gene>
<organism evidence="2 3">
    <name type="scientific">Theobroma cacao</name>
    <name type="common">Cacao</name>
    <name type="synonym">Cocoa</name>
    <dbReference type="NCBI Taxonomy" id="3641"/>
    <lineage>
        <taxon>Eukaryota</taxon>
        <taxon>Viridiplantae</taxon>
        <taxon>Streptophyta</taxon>
        <taxon>Embryophyta</taxon>
        <taxon>Tracheophyta</taxon>
        <taxon>Spermatophyta</taxon>
        <taxon>Magnoliopsida</taxon>
        <taxon>eudicotyledons</taxon>
        <taxon>Gunneridae</taxon>
        <taxon>Pentapetalae</taxon>
        <taxon>rosids</taxon>
        <taxon>malvids</taxon>
        <taxon>Malvales</taxon>
        <taxon>Malvaceae</taxon>
        <taxon>Byttnerioideae</taxon>
        <taxon>Theobroma</taxon>
    </lineage>
</organism>
<keyword evidence="1" id="KW-1133">Transmembrane helix</keyword>
<dbReference type="Proteomes" id="UP000026915">
    <property type="component" value="Chromosome 3"/>
</dbReference>
<evidence type="ECO:0000313" key="3">
    <source>
        <dbReference type="Proteomes" id="UP000026915"/>
    </source>
</evidence>
<dbReference type="HOGENOM" id="CLU_2626929_0_0_1"/>
<protein>
    <submittedName>
        <fullName evidence="2">Uncharacterized protein</fullName>
    </submittedName>
</protein>
<keyword evidence="1" id="KW-0472">Membrane</keyword>
<name>A0A061G025_THECC</name>